<gene>
    <name evidence="2" type="ORF">GCM10007872_26890</name>
</gene>
<dbReference type="AlphaFoldDB" id="A0AA37WD64"/>
<sequence length="94" mass="10650">MRLPIGNEIFRERQNMSKRRKTDLTAARKKAEVFGPDTVLFADLELGEAFRMAGAELGAVYRKVRRNHYMHDGKRCLASDGRAVKRASLPGTED</sequence>
<dbReference type="Proteomes" id="UP001156708">
    <property type="component" value="Unassembled WGS sequence"/>
</dbReference>
<keyword evidence="3" id="KW-1185">Reference proteome</keyword>
<dbReference type="EMBL" id="BSNZ01000026">
    <property type="protein sequence ID" value="GLQ85779.1"/>
    <property type="molecule type" value="Genomic_DNA"/>
</dbReference>
<feature type="region of interest" description="Disordered" evidence="1">
    <location>
        <begin position="1"/>
        <end position="26"/>
    </location>
</feature>
<proteinExistence type="predicted"/>
<evidence type="ECO:0000313" key="3">
    <source>
        <dbReference type="Proteomes" id="UP001156708"/>
    </source>
</evidence>
<protein>
    <submittedName>
        <fullName evidence="2">Uncharacterized protein</fullName>
    </submittedName>
</protein>
<evidence type="ECO:0000313" key="2">
    <source>
        <dbReference type="EMBL" id="GLQ85779.1"/>
    </source>
</evidence>
<name>A0AA37WD64_9PROT</name>
<evidence type="ECO:0000256" key="1">
    <source>
        <dbReference type="SAM" id="MobiDB-lite"/>
    </source>
</evidence>
<comment type="caution">
    <text evidence="2">The sequence shown here is derived from an EMBL/GenBank/DDBJ whole genome shotgun (WGS) entry which is preliminary data.</text>
</comment>
<accession>A0AA37WD64</accession>
<reference evidence="3" key="1">
    <citation type="journal article" date="2019" name="Int. J. Syst. Evol. Microbiol.">
        <title>The Global Catalogue of Microorganisms (GCM) 10K type strain sequencing project: providing services to taxonomists for standard genome sequencing and annotation.</title>
        <authorList>
            <consortium name="The Broad Institute Genomics Platform"/>
            <consortium name="The Broad Institute Genome Sequencing Center for Infectious Disease"/>
            <person name="Wu L."/>
            <person name="Ma J."/>
        </authorList>
    </citation>
    <scope>NUCLEOTIDE SEQUENCE [LARGE SCALE GENOMIC DNA]</scope>
    <source>
        <strain evidence="3">NBRC 12467</strain>
    </source>
</reference>
<organism evidence="2 3">
    <name type="scientific">Gluconobacter sphaericus NBRC 12467</name>
    <dbReference type="NCBI Taxonomy" id="1307951"/>
    <lineage>
        <taxon>Bacteria</taxon>
        <taxon>Pseudomonadati</taxon>
        <taxon>Pseudomonadota</taxon>
        <taxon>Alphaproteobacteria</taxon>
        <taxon>Acetobacterales</taxon>
        <taxon>Acetobacteraceae</taxon>
        <taxon>Gluconobacter</taxon>
    </lineage>
</organism>